<dbReference type="Pfam" id="PF01422">
    <property type="entry name" value="zf-NF-X1"/>
    <property type="match status" value="10"/>
</dbReference>
<evidence type="ECO:0000256" key="5">
    <source>
        <dbReference type="ARBA" id="ARBA00022833"/>
    </source>
</evidence>
<dbReference type="PROSITE" id="PS01359">
    <property type="entry name" value="ZF_PHD_1"/>
    <property type="match status" value="1"/>
</dbReference>
<dbReference type="OrthoDB" id="536399at2759"/>
<gene>
    <name evidence="7" type="ORF">SELMODRAFT_509</name>
</gene>
<dbReference type="GO" id="GO:0008270">
    <property type="term" value="F:zinc ion binding"/>
    <property type="evidence" value="ECO:0007669"/>
    <property type="project" value="UniProtKB-KW"/>
</dbReference>
<proteinExistence type="inferred from homology"/>
<dbReference type="InterPro" id="IPR034078">
    <property type="entry name" value="NFX1_fam"/>
</dbReference>
<dbReference type="SMART" id="SM00438">
    <property type="entry name" value="ZnF_NFX"/>
    <property type="match status" value="11"/>
</dbReference>
<feature type="domain" description="NF-X1-type" evidence="6">
    <location>
        <begin position="329"/>
        <end position="348"/>
    </location>
</feature>
<feature type="domain" description="NF-X1-type" evidence="6">
    <location>
        <begin position="521"/>
        <end position="561"/>
    </location>
</feature>
<dbReference type="InterPro" id="IPR000967">
    <property type="entry name" value="Znf_NFX1"/>
</dbReference>
<dbReference type="GO" id="GO:0000977">
    <property type="term" value="F:RNA polymerase II transcription regulatory region sequence-specific DNA binding"/>
    <property type="evidence" value="ECO:0000318"/>
    <property type="project" value="GO_Central"/>
</dbReference>
<dbReference type="STRING" id="88036.D8SIN9"/>
<dbReference type="GO" id="GO:0005634">
    <property type="term" value="C:nucleus"/>
    <property type="evidence" value="ECO:0000318"/>
    <property type="project" value="GO_Central"/>
</dbReference>
<feature type="domain" description="NF-X1-type" evidence="6">
    <location>
        <begin position="442"/>
        <end position="484"/>
    </location>
</feature>
<comment type="similarity">
    <text evidence="1">Belongs to the NFX1 family.</text>
</comment>
<dbReference type="PANTHER" id="PTHR12360">
    <property type="entry name" value="NUCLEAR TRANSCRIPTION FACTOR, X-BOX BINDING 1 NFX1"/>
    <property type="match status" value="1"/>
</dbReference>
<dbReference type="CDD" id="cd16697">
    <property type="entry name" value="RING-CH-C4HC3_NFXL1"/>
    <property type="match status" value="1"/>
</dbReference>
<evidence type="ECO:0000256" key="4">
    <source>
        <dbReference type="ARBA" id="ARBA00022771"/>
    </source>
</evidence>
<feature type="domain" description="NF-X1-type" evidence="6">
    <location>
        <begin position="276"/>
        <end position="296"/>
    </location>
</feature>
<accession>D8SIN9</accession>
<name>D8SIN9_SELML</name>
<feature type="domain" description="NF-X1-type" evidence="6">
    <location>
        <begin position="634"/>
        <end position="653"/>
    </location>
</feature>
<evidence type="ECO:0000259" key="6">
    <source>
        <dbReference type="SMART" id="SM00438"/>
    </source>
</evidence>
<dbReference type="InterPro" id="IPR019786">
    <property type="entry name" value="Zinc_finger_PHD-type_CS"/>
</dbReference>
<feature type="domain" description="NF-X1-type" evidence="6">
    <location>
        <begin position="356"/>
        <end position="375"/>
    </location>
</feature>
<dbReference type="OMA" id="ACQPMCS"/>
<organism evidence="8">
    <name type="scientific">Selaginella moellendorffii</name>
    <name type="common">Spikemoss</name>
    <dbReference type="NCBI Taxonomy" id="88036"/>
    <lineage>
        <taxon>Eukaryota</taxon>
        <taxon>Viridiplantae</taxon>
        <taxon>Streptophyta</taxon>
        <taxon>Embryophyta</taxon>
        <taxon>Tracheophyta</taxon>
        <taxon>Lycopodiopsida</taxon>
        <taxon>Selaginellales</taxon>
        <taxon>Selaginellaceae</taxon>
        <taxon>Selaginella</taxon>
    </lineage>
</organism>
<feature type="domain" description="NF-X1-type" evidence="6">
    <location>
        <begin position="571"/>
        <end position="589"/>
    </location>
</feature>
<feature type="domain" description="NF-X1-type" evidence="6">
    <location>
        <begin position="413"/>
        <end position="434"/>
    </location>
</feature>
<feature type="non-terminal residue" evidence="7">
    <location>
        <position position="1"/>
    </location>
</feature>
<dbReference type="EMBL" id="GL377622">
    <property type="protein sequence ID" value="EFJ15533.1"/>
    <property type="molecule type" value="Genomic_DNA"/>
</dbReference>
<keyword evidence="4" id="KW-0863">Zinc-finger</keyword>
<evidence type="ECO:0000256" key="2">
    <source>
        <dbReference type="ARBA" id="ARBA00022723"/>
    </source>
</evidence>
<feature type="domain" description="NF-X1-type" evidence="6">
    <location>
        <begin position="117"/>
        <end position="135"/>
    </location>
</feature>
<keyword evidence="5" id="KW-0862">Zinc</keyword>
<reference evidence="7 8" key="1">
    <citation type="journal article" date="2011" name="Science">
        <title>The Selaginella genome identifies genetic changes associated with the evolution of vascular plants.</title>
        <authorList>
            <person name="Banks J.A."/>
            <person name="Nishiyama T."/>
            <person name="Hasebe M."/>
            <person name="Bowman J.L."/>
            <person name="Gribskov M."/>
            <person name="dePamphilis C."/>
            <person name="Albert V.A."/>
            <person name="Aono N."/>
            <person name="Aoyama T."/>
            <person name="Ambrose B.A."/>
            <person name="Ashton N.W."/>
            <person name="Axtell M.J."/>
            <person name="Barker E."/>
            <person name="Barker M.S."/>
            <person name="Bennetzen J.L."/>
            <person name="Bonawitz N.D."/>
            <person name="Chapple C."/>
            <person name="Cheng C."/>
            <person name="Correa L.G."/>
            <person name="Dacre M."/>
            <person name="DeBarry J."/>
            <person name="Dreyer I."/>
            <person name="Elias M."/>
            <person name="Engstrom E.M."/>
            <person name="Estelle M."/>
            <person name="Feng L."/>
            <person name="Finet C."/>
            <person name="Floyd S.K."/>
            <person name="Frommer W.B."/>
            <person name="Fujita T."/>
            <person name="Gramzow L."/>
            <person name="Gutensohn M."/>
            <person name="Harholt J."/>
            <person name="Hattori M."/>
            <person name="Heyl A."/>
            <person name="Hirai T."/>
            <person name="Hiwatashi Y."/>
            <person name="Ishikawa M."/>
            <person name="Iwata M."/>
            <person name="Karol K.G."/>
            <person name="Koehler B."/>
            <person name="Kolukisaoglu U."/>
            <person name="Kubo M."/>
            <person name="Kurata T."/>
            <person name="Lalonde S."/>
            <person name="Li K."/>
            <person name="Li Y."/>
            <person name="Litt A."/>
            <person name="Lyons E."/>
            <person name="Manning G."/>
            <person name="Maruyama T."/>
            <person name="Michael T.P."/>
            <person name="Mikami K."/>
            <person name="Miyazaki S."/>
            <person name="Morinaga S."/>
            <person name="Murata T."/>
            <person name="Mueller-Roeber B."/>
            <person name="Nelson D.R."/>
            <person name="Obara M."/>
            <person name="Oguri Y."/>
            <person name="Olmstead R.G."/>
            <person name="Onodera N."/>
            <person name="Petersen B.L."/>
            <person name="Pils B."/>
            <person name="Prigge M."/>
            <person name="Rensing S.A."/>
            <person name="Riano-Pachon D.M."/>
            <person name="Roberts A.W."/>
            <person name="Sato Y."/>
            <person name="Scheller H.V."/>
            <person name="Schulz B."/>
            <person name="Schulz C."/>
            <person name="Shakirov E.V."/>
            <person name="Shibagaki N."/>
            <person name="Shinohara N."/>
            <person name="Shippen D.E."/>
            <person name="Soerensen I."/>
            <person name="Sotooka R."/>
            <person name="Sugimoto N."/>
            <person name="Sugita M."/>
            <person name="Sumikawa N."/>
            <person name="Tanurdzic M."/>
            <person name="Theissen G."/>
            <person name="Ulvskov P."/>
            <person name="Wakazuki S."/>
            <person name="Weng J.K."/>
            <person name="Willats W.W."/>
            <person name="Wipf D."/>
            <person name="Wolf P.G."/>
            <person name="Yang L."/>
            <person name="Zimmer A.D."/>
            <person name="Zhu Q."/>
            <person name="Mitros T."/>
            <person name="Hellsten U."/>
            <person name="Loque D."/>
            <person name="Otillar R."/>
            <person name="Salamov A."/>
            <person name="Schmutz J."/>
            <person name="Shapiro H."/>
            <person name="Lindquist E."/>
            <person name="Lucas S."/>
            <person name="Rokhsar D."/>
            <person name="Grigoriev I.V."/>
        </authorList>
    </citation>
    <scope>NUCLEOTIDE SEQUENCE [LARGE SCALE GENOMIC DNA]</scope>
</reference>
<dbReference type="Gramene" id="EFJ15533">
    <property type="protein sequence ID" value="EFJ15533"/>
    <property type="gene ID" value="SELMODRAFT_509"/>
</dbReference>
<keyword evidence="3" id="KW-0677">Repeat</keyword>
<feature type="domain" description="NF-X1-type" evidence="6">
    <location>
        <begin position="169"/>
        <end position="188"/>
    </location>
</feature>
<keyword evidence="2" id="KW-0479">Metal-binding</keyword>
<dbReference type="KEGG" id="smo:SELMODRAFT_509"/>
<dbReference type="HOGENOM" id="CLU_014224_0_0_1"/>
<feature type="non-terminal residue" evidence="7">
    <location>
        <position position="714"/>
    </location>
</feature>
<protein>
    <recommendedName>
        <fullName evidence="6">NF-X1-type domain-containing protein</fullName>
    </recommendedName>
</protein>
<dbReference type="AlphaFoldDB" id="D8SIN9"/>
<evidence type="ECO:0000313" key="7">
    <source>
        <dbReference type="EMBL" id="EFJ15533.1"/>
    </source>
</evidence>
<dbReference type="GO" id="GO:0000981">
    <property type="term" value="F:DNA-binding transcription factor activity, RNA polymerase II-specific"/>
    <property type="evidence" value="ECO:0000318"/>
    <property type="project" value="GO_Central"/>
</dbReference>
<dbReference type="Proteomes" id="UP000001514">
    <property type="component" value="Unassembled WGS sequence"/>
</dbReference>
<dbReference type="InParanoid" id="D8SIN9"/>
<evidence type="ECO:0000313" key="8">
    <source>
        <dbReference type="Proteomes" id="UP000001514"/>
    </source>
</evidence>
<keyword evidence="8" id="KW-1185">Reference proteome</keyword>
<dbReference type="eggNOG" id="KOG1952">
    <property type="taxonomic scope" value="Eukaryota"/>
</dbReference>
<evidence type="ECO:0000256" key="1">
    <source>
        <dbReference type="ARBA" id="ARBA00007269"/>
    </source>
</evidence>
<sequence length="714" mass="78273">ATKGGASTCLICLEKIRKIDPIWHCKQGCFAVLHLVCIQSWARQALSTSENSSAGRNSSSRTSPACWHCPKCRRDYPQAEIPREYRCYCGKEVDPRSDPWLTPHSCGERCELELGLCSHTCVLLCHPGPCPPCPQLVQLACHCGKLAELRRCGHKSFSCQRLCSKRLGCGVHSCDEICHEGECKPCSKFGVHRCRCGSVTEVRPCSQADFQCERICDKELSCKKHVCGKQCHAGGCGECELQGRRTCACGKEAYKDLACDVKVPTCGSTCEKLLACGLHRCPERCHAGSCVGTCRVLINKRCRCGSTAKEVPCYQDLVCERKCQHIRNCQRHACRRRCCDGDCPPCSEICGKKLRCGNHKCPAPCHRGLCAPCPLTVKISCQCGFTTLEVPCGADKDVKPPKCSKRCQRPQICGHGDLCKPHRCHYGPCPPCQLLCNKKLDCGHSCNQRCHGPRLTCPVLKGTKKERKAVISPIPGSPCPPCSVLVSRPCMGKHPAGSRMVPCNDESRFSCEKPCGNLLSCGNHFCRDLCHVVTISRALSNGTVVASGGAQQYDSCSSCRLKCTKTRDPPCPHPCEIGCHTGKCPACKVSLKKSCHCGTLVRTLECSAFGCLSEDERIELLSCKGPCHRKLENCSHLCSEICHPGSCPSLCSKKVTTRCACQRIRKAYQCFEVQAAREKQSALVPCDQDCLKAKASQELEEDLQHKQAADKEVR</sequence>
<dbReference type="GO" id="GO:0006355">
    <property type="term" value="P:regulation of DNA-templated transcription"/>
    <property type="evidence" value="ECO:0000318"/>
    <property type="project" value="GO_Central"/>
</dbReference>
<dbReference type="CDD" id="cd06008">
    <property type="entry name" value="NF-X1-zinc-finger"/>
    <property type="match status" value="5"/>
</dbReference>
<dbReference type="PANTHER" id="PTHR12360:SF1">
    <property type="entry name" value="NF-X1-TYPE ZINC FINGER PROTEIN NFXL1"/>
    <property type="match status" value="1"/>
</dbReference>
<dbReference type="FunCoup" id="D8SIN9">
    <property type="interactions" value="3963"/>
</dbReference>
<feature type="domain" description="NF-X1-type" evidence="6">
    <location>
        <begin position="222"/>
        <end position="241"/>
    </location>
</feature>
<evidence type="ECO:0000256" key="3">
    <source>
        <dbReference type="ARBA" id="ARBA00022737"/>
    </source>
</evidence>